<feature type="coiled-coil region" evidence="1">
    <location>
        <begin position="718"/>
        <end position="745"/>
    </location>
</feature>
<sequence length="929" mass="98521">MPSGQIHGACQDHSGRVWLAGPSGLVGLDGARVQVLGRAQGLRTQGLRTVACAPDGAVWIGSDLGVDRLDTAGAVTPLSGDDWAFGWVAQIVFGAGEEVWLGCANGLVRWTPQGGFEAQALPGTGVQTVGAVTRDSRGRLWVAGPQLGLLVQDAGTFRLPDFPGWPAAGTIRCLSPGPDGGLLIGSSTGLWLLSERGDVQEIGDVPPGPVTALLWAAPELWVGRPAGLQRLAVAGGGLRPDGDLLPGVAVNSLMLGALGTLWVSTDQVGVARISGLRSCLSLSAPGSGVLALRSAAQEQRVWLGSGRGGWQLDLQSGEAEELAGLEGLQVWDLLEWNGELWAATGQGLYHRRAGTFAPYRPPAASAPAQPCRALLIRAGRLWIGTIHGLYELDIAGGLREVLGGGVSLGYVYTLEHGPADVGVLVGTLGRGLWHEDPQRPGELRPERRGALAHGTHVYALAPHLDGRLAVLQDQRTLLLGPEGQVTVLDEAAQGVAGWAARWVGDQLWVGTSSGLREYGPDGRLRRELSAWLGLDAWEFTTSRSLLPLADGRLLCGVNGGMVALEPQAVRALPPLPPVQLAGVEWSGARPDRASPGVYGIAPGRWGVVALLACPWFIDQDDLCYRHRLLGFERDWSPWSPQASVHFTSLPPGEYTLEVQVGSRLLGLPAEGQAVERVLTLRVRRPTPGSRLAQSWSSLVSARANRQLLERTLQLEQSVRERTLEVEGANLKLRQLNEELQALSSTDPLTGLANRRAFDDTLRRELRRAARDATPLSLVLVDVDEFKRYNDELGHQQGDLCLRGVAGVLRGAVRADVDLVARYGGEEFVLVLPHTDGDGAVRLLRRLQGALEDAAIAHPASSVSCSVTVSAGVGSLIPPRGLSPAQTLTAADTLLRQADIALYQAKASGRNRAVVYRAALDSRSAAGLPG</sequence>
<dbReference type="PANTHER" id="PTHR45138:SF9">
    <property type="entry name" value="DIGUANYLATE CYCLASE DGCM-RELATED"/>
    <property type="match status" value="1"/>
</dbReference>
<dbReference type="GO" id="GO:1902201">
    <property type="term" value="P:negative regulation of bacterial-type flagellum-dependent cell motility"/>
    <property type="evidence" value="ECO:0007669"/>
    <property type="project" value="TreeGrafter"/>
</dbReference>
<evidence type="ECO:0000259" key="2">
    <source>
        <dbReference type="PROSITE" id="PS50887"/>
    </source>
</evidence>
<comment type="caution">
    <text evidence="3">The sequence shown here is derived from an EMBL/GenBank/DDBJ whole genome shotgun (WGS) entry which is preliminary data.</text>
</comment>
<dbReference type="EMBL" id="PPPD01000001">
    <property type="protein sequence ID" value="PNY82257.1"/>
    <property type="molecule type" value="Genomic_DNA"/>
</dbReference>
<dbReference type="GO" id="GO:0043709">
    <property type="term" value="P:cell adhesion involved in single-species biofilm formation"/>
    <property type="evidence" value="ECO:0007669"/>
    <property type="project" value="TreeGrafter"/>
</dbReference>
<protein>
    <recommendedName>
        <fullName evidence="2">GGDEF domain-containing protein</fullName>
    </recommendedName>
</protein>
<name>A0A2K3V0F0_9DEIO</name>
<dbReference type="GO" id="GO:0005886">
    <property type="term" value="C:plasma membrane"/>
    <property type="evidence" value="ECO:0007669"/>
    <property type="project" value="TreeGrafter"/>
</dbReference>
<gene>
    <name evidence="3" type="ORF">CVO96_13615</name>
</gene>
<reference evidence="3 4" key="1">
    <citation type="submission" date="2018-01" db="EMBL/GenBank/DDBJ databases">
        <title>Deinococcus koreensis sp. nov., a radiation-resistant bacterium isolated from river water.</title>
        <authorList>
            <person name="Choi A."/>
        </authorList>
    </citation>
    <scope>NUCLEOTIDE SEQUENCE [LARGE SCALE GENOMIC DNA]</scope>
    <source>
        <strain evidence="3 4">SJW1-2</strain>
    </source>
</reference>
<dbReference type="Pfam" id="PF00990">
    <property type="entry name" value="GGDEF"/>
    <property type="match status" value="1"/>
</dbReference>
<evidence type="ECO:0000313" key="3">
    <source>
        <dbReference type="EMBL" id="PNY82257.1"/>
    </source>
</evidence>
<accession>A0A2K3V0F0</accession>
<dbReference type="AlphaFoldDB" id="A0A2K3V0F0"/>
<dbReference type="FunFam" id="3.30.70.270:FF:000001">
    <property type="entry name" value="Diguanylate cyclase domain protein"/>
    <property type="match status" value="1"/>
</dbReference>
<proteinExistence type="predicted"/>
<dbReference type="SUPFAM" id="SSF63829">
    <property type="entry name" value="Calcium-dependent phosphotriesterase"/>
    <property type="match status" value="2"/>
</dbReference>
<dbReference type="Gene3D" id="2.130.10.10">
    <property type="entry name" value="YVTN repeat-like/Quinoprotein amine dehydrogenase"/>
    <property type="match status" value="3"/>
</dbReference>
<dbReference type="InterPro" id="IPR013783">
    <property type="entry name" value="Ig-like_fold"/>
</dbReference>
<evidence type="ECO:0000313" key="4">
    <source>
        <dbReference type="Proteomes" id="UP000236379"/>
    </source>
</evidence>
<dbReference type="PROSITE" id="PS50887">
    <property type="entry name" value="GGDEF"/>
    <property type="match status" value="1"/>
</dbReference>
<dbReference type="GO" id="GO:0052621">
    <property type="term" value="F:diguanylate cyclase activity"/>
    <property type="evidence" value="ECO:0007669"/>
    <property type="project" value="TreeGrafter"/>
</dbReference>
<dbReference type="SMART" id="SM00267">
    <property type="entry name" value="GGDEF"/>
    <property type="match status" value="1"/>
</dbReference>
<dbReference type="Gene3D" id="3.30.70.270">
    <property type="match status" value="1"/>
</dbReference>
<dbReference type="InterPro" id="IPR000160">
    <property type="entry name" value="GGDEF_dom"/>
</dbReference>
<feature type="domain" description="GGDEF" evidence="2">
    <location>
        <begin position="773"/>
        <end position="917"/>
    </location>
</feature>
<dbReference type="InterPro" id="IPR050469">
    <property type="entry name" value="Diguanylate_Cyclase"/>
</dbReference>
<keyword evidence="4" id="KW-1185">Reference proteome</keyword>
<dbReference type="Proteomes" id="UP000236379">
    <property type="component" value="Unassembled WGS sequence"/>
</dbReference>
<organism evidence="3 4">
    <name type="scientific">Deinococcus koreensis</name>
    <dbReference type="NCBI Taxonomy" id="2054903"/>
    <lineage>
        <taxon>Bacteria</taxon>
        <taxon>Thermotogati</taxon>
        <taxon>Deinococcota</taxon>
        <taxon>Deinococci</taxon>
        <taxon>Deinococcales</taxon>
        <taxon>Deinococcaceae</taxon>
        <taxon>Deinococcus</taxon>
    </lineage>
</organism>
<keyword evidence="1" id="KW-0175">Coiled coil</keyword>
<dbReference type="PANTHER" id="PTHR45138">
    <property type="entry name" value="REGULATORY COMPONENTS OF SENSORY TRANSDUCTION SYSTEM"/>
    <property type="match status" value="1"/>
</dbReference>
<dbReference type="CDD" id="cd01949">
    <property type="entry name" value="GGDEF"/>
    <property type="match status" value="1"/>
</dbReference>
<dbReference type="Gene3D" id="2.60.40.10">
    <property type="entry name" value="Immunoglobulins"/>
    <property type="match status" value="1"/>
</dbReference>
<dbReference type="InterPro" id="IPR029787">
    <property type="entry name" value="Nucleotide_cyclase"/>
</dbReference>
<dbReference type="NCBIfam" id="TIGR00254">
    <property type="entry name" value="GGDEF"/>
    <property type="match status" value="1"/>
</dbReference>
<evidence type="ECO:0000256" key="1">
    <source>
        <dbReference type="SAM" id="Coils"/>
    </source>
</evidence>
<dbReference type="InterPro" id="IPR043128">
    <property type="entry name" value="Rev_trsase/Diguanyl_cyclase"/>
</dbReference>
<dbReference type="SUPFAM" id="SSF55073">
    <property type="entry name" value="Nucleotide cyclase"/>
    <property type="match status" value="1"/>
</dbReference>
<dbReference type="InterPro" id="IPR015943">
    <property type="entry name" value="WD40/YVTN_repeat-like_dom_sf"/>
</dbReference>